<name>A0AB38EQM7_9PSED</name>
<accession>A0AB38EQM7</accession>
<organism evidence="2 3">
    <name type="scientific">Pseudomonas syringae pv. persicae</name>
    <dbReference type="NCBI Taxonomy" id="237306"/>
    <lineage>
        <taxon>Bacteria</taxon>
        <taxon>Pseudomonadati</taxon>
        <taxon>Pseudomonadota</taxon>
        <taxon>Gammaproteobacteria</taxon>
        <taxon>Pseudomonadales</taxon>
        <taxon>Pseudomonadaceae</taxon>
        <taxon>Pseudomonas</taxon>
    </lineage>
</organism>
<evidence type="ECO:0000259" key="1">
    <source>
        <dbReference type="Pfam" id="PF01526"/>
    </source>
</evidence>
<proteinExistence type="predicted"/>
<reference evidence="2 3" key="1">
    <citation type="submission" date="2017-11" db="EMBL/GenBank/DDBJ databases">
        <authorList>
            <person name="Blom J."/>
        </authorList>
    </citation>
    <scope>NUCLEOTIDE SEQUENCE [LARGE SCALE GENOMIC DNA]</scope>
    <source>
        <strain evidence="2">NCPPB 2254</strain>
    </source>
</reference>
<comment type="caution">
    <text evidence="2">The sequence shown here is derived from an EMBL/GenBank/DDBJ whole genome shotgun (WGS) entry which is preliminary data.</text>
</comment>
<dbReference type="GO" id="GO:0004803">
    <property type="term" value="F:transposase activity"/>
    <property type="evidence" value="ECO:0007669"/>
    <property type="project" value="InterPro"/>
</dbReference>
<dbReference type="EMBL" id="ODAM01000187">
    <property type="protein sequence ID" value="SOQ16455.1"/>
    <property type="molecule type" value="Genomic_DNA"/>
</dbReference>
<dbReference type="InterPro" id="IPR002513">
    <property type="entry name" value="Tn3_Tnp_DDE_dom"/>
</dbReference>
<dbReference type="Proteomes" id="UP000237580">
    <property type="component" value="Unassembled WGS sequence"/>
</dbReference>
<gene>
    <name evidence="2" type="ORF">NCPPB2254_05912</name>
</gene>
<sequence>MHRHFEIPMHQGTLIRKLCTYTAPNPTRRAIFEFDKLIRSIYTLRYLRDPQLERNVHRSQNRVESYHQLRSTIAQVGGKKELTGRTDIGIEISNQCARLIANAIIYYNSAILSHLLTKCEASGNAKAVALITKISPAAWRHILLNGHYTFQSDKMIDLDALLAGLELG</sequence>
<dbReference type="Pfam" id="PF01526">
    <property type="entry name" value="DDE_Tnp_Tn3"/>
    <property type="match status" value="1"/>
</dbReference>
<feature type="domain" description="Tn3 transposase DDE" evidence="1">
    <location>
        <begin position="10"/>
        <end position="148"/>
    </location>
</feature>
<evidence type="ECO:0000313" key="3">
    <source>
        <dbReference type="Proteomes" id="UP000237580"/>
    </source>
</evidence>
<protein>
    <submittedName>
        <fullName evidence="2">Transposase</fullName>
    </submittedName>
</protein>
<evidence type="ECO:0000313" key="2">
    <source>
        <dbReference type="EMBL" id="SOQ16455.1"/>
    </source>
</evidence>
<dbReference type="GO" id="GO:0006313">
    <property type="term" value="P:DNA transposition"/>
    <property type="evidence" value="ECO:0007669"/>
    <property type="project" value="InterPro"/>
</dbReference>
<dbReference type="AlphaFoldDB" id="A0AB38EQM7"/>